<comment type="function">
    <text evidence="1">Component of ribonuclease P, a ribonucleoprotein complex that generates mature tRNA molecules by cleaving their 5'-ends.</text>
</comment>
<dbReference type="GO" id="GO:0016787">
    <property type="term" value="F:hydrolase activity"/>
    <property type="evidence" value="ECO:0007669"/>
    <property type="project" value="UniProtKB-KW"/>
</dbReference>
<comment type="subunit">
    <text evidence="10">Component of nuclear RNase P and RNase MRP ribonucleoproteins. RNase P consists of a catalytic RNA moiety and 10 different protein chains; POP1, POP4, POP5, POP7, RPP14, RPP21, RPP25, RPP30, RPP38 and RPP40. Within the RNase P complex, POP1, POP7 and RPP25 form the 'finger' subcomplex, POP5, RPP14, RPP40 and homodimeric RPP30 form the 'palm' subcomplex, and RPP21, POP4 and RPP38 form the 'wrist' subcomplex. All subunits of the RNase P complex interact with the catalytic RNA. Several subunits of RNase P are also part of the RNase MRP complex. RNase MRP consists of a catalytic RNA moiety and about 8 protein subunits; POP1, POP7, RPP25, RPP30, RPP38, RPP40 and possibly also POP4 and POP5.</text>
</comment>
<dbReference type="Gene3D" id="2.30.30.210">
    <property type="entry name" value="Ribonuclease P/MRP, subunit p29"/>
    <property type="match status" value="1"/>
</dbReference>
<evidence type="ECO:0000256" key="4">
    <source>
        <dbReference type="ARBA" id="ARBA00016225"/>
    </source>
</evidence>
<dbReference type="SMART" id="SM00538">
    <property type="entry name" value="POP4"/>
    <property type="match status" value="1"/>
</dbReference>
<keyword evidence="6" id="KW-0819">tRNA processing</keyword>
<gene>
    <name evidence="11" type="ORF">AB6A40_001960</name>
</gene>
<evidence type="ECO:0000256" key="2">
    <source>
        <dbReference type="ARBA" id="ARBA00004123"/>
    </source>
</evidence>
<reference evidence="11 12" key="1">
    <citation type="submission" date="2024-08" db="EMBL/GenBank/DDBJ databases">
        <title>Gnathostoma spinigerum genome.</title>
        <authorList>
            <person name="Gonzalez-Bertolin B."/>
            <person name="Monzon S."/>
            <person name="Zaballos A."/>
            <person name="Jimenez P."/>
            <person name="Dekumyoy P."/>
            <person name="Varona S."/>
            <person name="Cuesta I."/>
            <person name="Sumanam S."/>
            <person name="Adisakwattana P."/>
            <person name="Gasser R.B."/>
            <person name="Hernandez-Gonzalez A."/>
            <person name="Young N.D."/>
            <person name="Perteguer M.J."/>
        </authorList>
    </citation>
    <scope>NUCLEOTIDE SEQUENCE [LARGE SCALE GENOMIC DNA]</scope>
    <source>
        <strain evidence="11">AL3</strain>
        <tissue evidence="11">Liver</tissue>
    </source>
</reference>
<dbReference type="InterPro" id="IPR002730">
    <property type="entry name" value="Rpp29/RNP1"/>
</dbReference>
<evidence type="ECO:0000256" key="5">
    <source>
        <dbReference type="ARBA" id="ARBA00022490"/>
    </source>
</evidence>
<dbReference type="InterPro" id="IPR023538">
    <property type="entry name" value="RNP1"/>
</dbReference>
<dbReference type="Pfam" id="PF01868">
    <property type="entry name" value="RNase_P-MRP_p29"/>
    <property type="match status" value="1"/>
</dbReference>
<comment type="caution">
    <text evidence="11">The sequence shown here is derived from an EMBL/GenBank/DDBJ whole genome shotgun (WGS) entry which is preliminary data.</text>
</comment>
<proteinExistence type="inferred from homology"/>
<dbReference type="GO" id="GO:0005634">
    <property type="term" value="C:nucleus"/>
    <property type="evidence" value="ECO:0007669"/>
    <property type="project" value="UniProtKB-SubCell"/>
</dbReference>
<evidence type="ECO:0000313" key="11">
    <source>
        <dbReference type="EMBL" id="MFH4975251.1"/>
    </source>
</evidence>
<dbReference type="AlphaFoldDB" id="A0ABD6ED00"/>
<dbReference type="InterPro" id="IPR016848">
    <property type="entry name" value="RNase_P/MRP_Rpp29-subunit"/>
</dbReference>
<organism evidence="11 12">
    <name type="scientific">Gnathostoma spinigerum</name>
    <dbReference type="NCBI Taxonomy" id="75299"/>
    <lineage>
        <taxon>Eukaryota</taxon>
        <taxon>Metazoa</taxon>
        <taxon>Ecdysozoa</taxon>
        <taxon>Nematoda</taxon>
        <taxon>Chromadorea</taxon>
        <taxon>Rhabditida</taxon>
        <taxon>Spirurina</taxon>
        <taxon>Gnathostomatomorpha</taxon>
        <taxon>Gnathostomatoidea</taxon>
        <taxon>Gnathostomatidae</taxon>
        <taxon>Gnathostoma</taxon>
    </lineage>
</organism>
<dbReference type="Proteomes" id="UP001608902">
    <property type="component" value="Unassembled WGS sequence"/>
</dbReference>
<protein>
    <recommendedName>
        <fullName evidence="4">Ribonuclease P protein subunit p29</fullName>
    </recommendedName>
</protein>
<dbReference type="GO" id="GO:0008033">
    <property type="term" value="P:tRNA processing"/>
    <property type="evidence" value="ECO:0007669"/>
    <property type="project" value="UniProtKB-KW"/>
</dbReference>
<comment type="subcellular location">
    <subcellularLocation>
        <location evidence="2">Nucleus</location>
    </subcellularLocation>
</comment>
<keyword evidence="12" id="KW-1185">Reference proteome</keyword>
<evidence type="ECO:0000256" key="6">
    <source>
        <dbReference type="ARBA" id="ARBA00022694"/>
    </source>
</evidence>
<evidence type="ECO:0000256" key="7">
    <source>
        <dbReference type="ARBA" id="ARBA00022722"/>
    </source>
</evidence>
<keyword evidence="7" id="KW-0540">Nuclease</keyword>
<keyword evidence="8" id="KW-0255">Endonuclease</keyword>
<evidence type="ECO:0000313" key="12">
    <source>
        <dbReference type="Proteomes" id="UP001608902"/>
    </source>
</evidence>
<accession>A0ABD6ED00</accession>
<evidence type="ECO:0000256" key="1">
    <source>
        <dbReference type="ARBA" id="ARBA00002435"/>
    </source>
</evidence>
<dbReference type="PANTHER" id="PTHR13348:SF0">
    <property type="entry name" value="RIBONUCLEASE P PROTEIN SUBUNIT P29"/>
    <property type="match status" value="1"/>
</dbReference>
<dbReference type="HAMAP" id="MF_00754">
    <property type="entry name" value="RNase_P_1"/>
    <property type="match status" value="1"/>
</dbReference>
<dbReference type="InterPro" id="IPR023534">
    <property type="entry name" value="Rof/RNase_P-like"/>
</dbReference>
<evidence type="ECO:0000256" key="10">
    <source>
        <dbReference type="ARBA" id="ARBA00046486"/>
    </source>
</evidence>
<keyword evidence="9" id="KW-0378">Hydrolase</keyword>
<evidence type="ECO:0000256" key="8">
    <source>
        <dbReference type="ARBA" id="ARBA00022759"/>
    </source>
</evidence>
<keyword evidence="5" id="KW-0963">Cytoplasm</keyword>
<dbReference type="InterPro" id="IPR036980">
    <property type="entry name" value="RNase_P/MRP_Rpp29_sf"/>
</dbReference>
<comment type="similarity">
    <text evidence="3">Belongs to the eukaryotic/archaeal RNase P protein component 1 family.</text>
</comment>
<dbReference type="EMBL" id="JBGFUD010000796">
    <property type="protein sequence ID" value="MFH4975251.1"/>
    <property type="molecule type" value="Genomic_DNA"/>
</dbReference>
<sequence length="171" mass="20245">MKEMISSDPASCRTFVLEKTIKRERKVRHKSPENFVRRRISKADLASLKYEQFEPLYQLWLEYYSTLLEGHFKNPDERLLRADYHGCLLMVTEADNPSHIGIHGIVVRETRHTFQLITKKNKFSIIPKQGSTFQFIFNGHVFTIFGDAFRFKPTVRIKKVLRNRLPIPFFL</sequence>
<evidence type="ECO:0000256" key="9">
    <source>
        <dbReference type="ARBA" id="ARBA00022801"/>
    </source>
</evidence>
<dbReference type="SUPFAM" id="SSF101744">
    <property type="entry name" value="Rof/RNase P subunit-like"/>
    <property type="match status" value="1"/>
</dbReference>
<evidence type="ECO:0000256" key="3">
    <source>
        <dbReference type="ARBA" id="ARBA00006181"/>
    </source>
</evidence>
<name>A0ABD6ED00_9BILA</name>
<dbReference type="GO" id="GO:0004519">
    <property type="term" value="F:endonuclease activity"/>
    <property type="evidence" value="ECO:0007669"/>
    <property type="project" value="UniProtKB-KW"/>
</dbReference>
<dbReference type="PIRSF" id="PIRSF027081">
    <property type="entry name" value="RNase_P/MRP_p29_subunit"/>
    <property type="match status" value="1"/>
</dbReference>
<dbReference type="PANTHER" id="PTHR13348">
    <property type="entry name" value="RIBONUCLEASE P SUBUNIT P29"/>
    <property type="match status" value="1"/>
</dbReference>